<dbReference type="InterPro" id="IPR036236">
    <property type="entry name" value="Znf_C2H2_sf"/>
</dbReference>
<feature type="region of interest" description="Disordered" evidence="1">
    <location>
        <begin position="778"/>
        <end position="803"/>
    </location>
</feature>
<dbReference type="GO" id="GO:0008270">
    <property type="term" value="F:zinc ion binding"/>
    <property type="evidence" value="ECO:0007669"/>
    <property type="project" value="InterPro"/>
</dbReference>
<dbReference type="GO" id="GO:0071011">
    <property type="term" value="C:precatalytic spliceosome"/>
    <property type="evidence" value="ECO:0007669"/>
    <property type="project" value="TreeGrafter"/>
</dbReference>
<name>A0A811U8T7_CERCA</name>
<feature type="domain" description="U1-type" evidence="2">
    <location>
        <begin position="281"/>
        <end position="314"/>
    </location>
</feature>
<gene>
    <name evidence="3" type="ORF">CCAP1982_LOCUS3481</name>
</gene>
<dbReference type="InterPro" id="IPR003604">
    <property type="entry name" value="Matrin/U1-like-C_Znf_C2H2"/>
</dbReference>
<proteinExistence type="predicted"/>
<feature type="region of interest" description="Disordered" evidence="1">
    <location>
        <begin position="108"/>
        <end position="187"/>
    </location>
</feature>
<comment type="caution">
    <text evidence="3">The sequence shown here is derived from an EMBL/GenBank/DDBJ whole genome shotgun (WGS) entry which is preliminary data.</text>
</comment>
<evidence type="ECO:0000259" key="2">
    <source>
        <dbReference type="SMART" id="SM00451"/>
    </source>
</evidence>
<keyword evidence="4" id="KW-1185">Reference proteome</keyword>
<feature type="region of interest" description="Disordered" evidence="1">
    <location>
        <begin position="433"/>
        <end position="458"/>
    </location>
</feature>
<organism evidence="3 4">
    <name type="scientific">Ceratitis capitata</name>
    <name type="common">Mediterranean fruit fly</name>
    <name type="synonym">Tephritis capitata</name>
    <dbReference type="NCBI Taxonomy" id="7213"/>
    <lineage>
        <taxon>Eukaryota</taxon>
        <taxon>Metazoa</taxon>
        <taxon>Ecdysozoa</taxon>
        <taxon>Arthropoda</taxon>
        <taxon>Hexapoda</taxon>
        <taxon>Insecta</taxon>
        <taxon>Pterygota</taxon>
        <taxon>Neoptera</taxon>
        <taxon>Endopterygota</taxon>
        <taxon>Diptera</taxon>
        <taxon>Brachycera</taxon>
        <taxon>Muscomorpha</taxon>
        <taxon>Tephritoidea</taxon>
        <taxon>Tephritidae</taxon>
        <taxon>Ceratitis</taxon>
        <taxon>Ceratitis</taxon>
    </lineage>
</organism>
<feature type="compositionally biased region" description="Polar residues" evidence="1">
    <location>
        <begin position="114"/>
        <end position="126"/>
    </location>
</feature>
<feature type="domain" description="U1-type" evidence="2">
    <location>
        <begin position="49"/>
        <end position="83"/>
    </location>
</feature>
<feature type="region of interest" description="Disordered" evidence="1">
    <location>
        <begin position="847"/>
        <end position="867"/>
    </location>
</feature>
<dbReference type="EMBL" id="CAJHJT010000001">
    <property type="protein sequence ID" value="CAD6994748.1"/>
    <property type="molecule type" value="Genomic_DNA"/>
</dbReference>
<feature type="compositionally biased region" description="Polar residues" evidence="1">
    <location>
        <begin position="133"/>
        <end position="145"/>
    </location>
</feature>
<dbReference type="PANTHER" id="PTHR45762">
    <property type="entry name" value="ZINC FINGER RNA-BINDING PROTEIN"/>
    <property type="match status" value="1"/>
</dbReference>
<dbReference type="InterPro" id="IPR013087">
    <property type="entry name" value="Znf_C2H2_type"/>
</dbReference>
<accession>A0A811U8T7</accession>
<dbReference type="GO" id="GO:0003725">
    <property type="term" value="F:double-stranded RNA binding"/>
    <property type="evidence" value="ECO:0007669"/>
    <property type="project" value="TreeGrafter"/>
</dbReference>
<reference evidence="3" key="1">
    <citation type="submission" date="2020-11" db="EMBL/GenBank/DDBJ databases">
        <authorList>
            <person name="Whitehead M."/>
        </authorList>
    </citation>
    <scope>NUCLEOTIDE SEQUENCE</scope>
    <source>
        <strain evidence="3">EGII</strain>
    </source>
</reference>
<evidence type="ECO:0000313" key="3">
    <source>
        <dbReference type="EMBL" id="CAD6994748.1"/>
    </source>
</evidence>
<dbReference type="Proteomes" id="UP000606786">
    <property type="component" value="Unassembled WGS sequence"/>
</dbReference>
<dbReference type="SUPFAM" id="SSF57667">
    <property type="entry name" value="beta-beta-alpha zinc fingers"/>
    <property type="match status" value="1"/>
</dbReference>
<dbReference type="GO" id="GO:0003727">
    <property type="term" value="F:single-stranded RNA binding"/>
    <property type="evidence" value="ECO:0007669"/>
    <property type="project" value="TreeGrafter"/>
</dbReference>
<dbReference type="Gene3D" id="3.30.160.60">
    <property type="entry name" value="Classic Zinc Finger"/>
    <property type="match status" value="1"/>
</dbReference>
<evidence type="ECO:0000313" key="4">
    <source>
        <dbReference type="Proteomes" id="UP000606786"/>
    </source>
</evidence>
<dbReference type="OrthoDB" id="5877502at2759"/>
<dbReference type="Pfam" id="PF12874">
    <property type="entry name" value="zf-met"/>
    <property type="match status" value="1"/>
</dbReference>
<evidence type="ECO:0000256" key="1">
    <source>
        <dbReference type="SAM" id="MobiDB-lite"/>
    </source>
</evidence>
<dbReference type="AlphaFoldDB" id="A0A811U8T7"/>
<protein>
    <submittedName>
        <fullName evidence="3">(Mediterranean fruit fly) hypothetical protein</fullName>
    </submittedName>
</protein>
<dbReference type="PANTHER" id="PTHR45762:SF10">
    <property type="entry name" value="C2H2-TYPE DOMAIN-CONTAINING PROTEIN"/>
    <property type="match status" value="1"/>
</dbReference>
<sequence length="928" mass="107118">MENSTEMELLSSAEYMDLLPHLPIEDLLLTEYKTDSEWRKLIQLRDPSKKLYHCSVCNVVQSGEKNLFAHIEGRKHKMKIGTTVQLYQPKYTYSKESIESTISLNENDDLENSLEPSNTNESISNGNDKEETTAANTSEDVTSSADAMPKETILEGNDDMPAVILIDDDNGSKNSLSNDDNAVDNYEPTSKKRKMVLNPAAVTTKIDDIATTKSNAPKYQSNITILPTKIKHKESAFRSENNSNAHFSTKIFSCNPRDDTVMGLVGVEYVVKILRNSNDSQPKYECGLCEFTSDGLNMQNHLVSYSHRLKFCEKHFPTAIRQYQQYIHNIPSNESYKVMTPILNKLAIAIEQHHGRELPYECHENEFNINRHEILSKVYSCRHASEQHGPTFTHIIDSKEVDKLAAELDKYQPPRNSFENISFDPRARASYKAPANDRRNVYNPHNFSRQHDNSQRNYNRYRRSKNDIIGNETHKLIADDYLKDTCKNRSSQYFNNFSLDQPNLETIPLVRHKSPSTLNENSVWKTYRHLVDQKVMGLNELFQIYKTDPETHPEYNQEWQMFWKRRKNELIEMGIDHRTFNYQPEWVQFFSKRLEELYHQAVENIKIELRRRLCLPMTNENFEIEKYFSHSEDNFGEKRVTNVMAENCPKDGNKRIVSVIRLLAALEEYLGSLGPKVVQLLSQTSGKLSEVDYLLSNKKMDNETHTANFLEKTLEKSLNPGNKKHLLTNILTLVDKKELALKLADLLSAQGKTDVDPVQLQKIISVYMLIEEKKQQASITSNHESNQFRFGTSNSESGQTRNDGNLLEYTSYAQNCASSQPATHQNNEFFGNTSFCNSNTSYGNGLDKFSNNYRENNGTGSSSQLPPHIRQNATLNKPANWTTTSFLHSPQYKMPYQVNRAAFMNCQHSYYDWRRRRRYRFSVNITSC</sequence>
<dbReference type="SMART" id="SM00451">
    <property type="entry name" value="ZnF_U1"/>
    <property type="match status" value="2"/>
</dbReference>